<comment type="function">
    <text evidence="5">Catalyzes the reversible transfer of the terminal phosphate group between ATP and AMP. Plays an important role in cellular energy homeostasis and in adenine nucleotide metabolism.</text>
</comment>
<organism evidence="8 9">
    <name type="scientific">Hyphobacterium marinum</name>
    <dbReference type="NCBI Taxonomy" id="3116574"/>
    <lineage>
        <taxon>Bacteria</taxon>
        <taxon>Pseudomonadati</taxon>
        <taxon>Pseudomonadota</taxon>
        <taxon>Alphaproteobacteria</taxon>
        <taxon>Maricaulales</taxon>
        <taxon>Maricaulaceae</taxon>
        <taxon>Hyphobacterium</taxon>
    </lineage>
</organism>
<dbReference type="Gene3D" id="3.40.50.300">
    <property type="entry name" value="P-loop containing nucleotide triphosphate hydrolases"/>
    <property type="match status" value="1"/>
</dbReference>
<dbReference type="NCBIfam" id="NF011100">
    <property type="entry name" value="PRK14527.1"/>
    <property type="match status" value="1"/>
</dbReference>
<dbReference type="PRINTS" id="PR00094">
    <property type="entry name" value="ADENYLTKNASE"/>
</dbReference>
<evidence type="ECO:0000256" key="4">
    <source>
        <dbReference type="ARBA" id="ARBA00022777"/>
    </source>
</evidence>
<dbReference type="PANTHER" id="PTHR23359">
    <property type="entry name" value="NUCLEOTIDE KINASE"/>
    <property type="match status" value="1"/>
</dbReference>
<dbReference type="NCBIfam" id="NF011105">
    <property type="entry name" value="PRK14532.1"/>
    <property type="match status" value="1"/>
</dbReference>
<comment type="catalytic activity">
    <reaction evidence="5 7">
        <text>AMP + ATP = 2 ADP</text>
        <dbReference type="Rhea" id="RHEA:12973"/>
        <dbReference type="ChEBI" id="CHEBI:30616"/>
        <dbReference type="ChEBI" id="CHEBI:456215"/>
        <dbReference type="ChEBI" id="CHEBI:456216"/>
        <dbReference type="EC" id="2.7.4.3"/>
    </reaction>
</comment>
<dbReference type="NCBIfam" id="NF001381">
    <property type="entry name" value="PRK00279.1-3"/>
    <property type="match status" value="1"/>
</dbReference>
<dbReference type="NCBIfam" id="NF011104">
    <property type="entry name" value="PRK14531.1"/>
    <property type="match status" value="1"/>
</dbReference>
<comment type="domain">
    <text evidence="5">Consists of three domains, a large central CORE domain and two small peripheral domains, NMPbind and LID, which undergo movements during catalysis. The LID domain closes over the site of phosphoryl transfer upon ATP binding. Assembling and dissambling the active center during each catalytic cycle provides an effective means to prevent ATP hydrolysis.</text>
</comment>
<dbReference type="CDD" id="cd01428">
    <property type="entry name" value="ADK"/>
    <property type="match status" value="1"/>
</dbReference>
<keyword evidence="4 5" id="KW-0418">Kinase</keyword>
<sequence length="188" mass="19947">MNLVLFGPPGCGKGTQAKRIVESRGWIQLSTGDMLRAAIASGSELGRRVDGIMASGALVSDEIVIELIAERLGEAEAAGGAIFDGFPRTVAQAKALDELLAKRGQKIDSVIRLVVDNDELVTRMAKRSAEQGRADDTVEAFKTRLSVYEEQTAPLIPYYEGQGVLHDVNGMGSMDAVSAAIADVLDKG</sequence>
<keyword evidence="3 5" id="KW-0547">Nucleotide-binding</keyword>
<keyword evidence="9" id="KW-1185">Reference proteome</keyword>
<feature type="binding site" evidence="5">
    <location>
        <position position="127"/>
    </location>
    <ligand>
        <name>ATP</name>
        <dbReference type="ChEBI" id="CHEBI:30616"/>
    </ligand>
</feature>
<feature type="binding site" evidence="5">
    <location>
        <position position="36"/>
    </location>
    <ligand>
        <name>AMP</name>
        <dbReference type="ChEBI" id="CHEBI:456215"/>
    </ligand>
</feature>
<feature type="binding site" evidence="5">
    <location>
        <position position="133"/>
    </location>
    <ligand>
        <name>AMP</name>
        <dbReference type="ChEBI" id="CHEBI:456215"/>
    </ligand>
</feature>
<proteinExistence type="inferred from homology"/>
<evidence type="ECO:0000256" key="1">
    <source>
        <dbReference type="ARBA" id="ARBA00022679"/>
    </source>
</evidence>
<feature type="binding site" evidence="5">
    <location>
        <position position="172"/>
    </location>
    <ligand>
        <name>ATP</name>
        <dbReference type="ChEBI" id="CHEBI:30616"/>
    </ligand>
</feature>
<dbReference type="SUPFAM" id="SSF52540">
    <property type="entry name" value="P-loop containing nucleoside triphosphate hydrolases"/>
    <property type="match status" value="1"/>
</dbReference>
<accession>A0ABU7LZD2</accession>
<evidence type="ECO:0000256" key="3">
    <source>
        <dbReference type="ARBA" id="ARBA00022741"/>
    </source>
</evidence>
<dbReference type="GO" id="GO:0004017">
    <property type="term" value="F:AMP kinase activity"/>
    <property type="evidence" value="ECO:0007669"/>
    <property type="project" value="UniProtKB-EC"/>
</dbReference>
<name>A0ABU7LZD2_9PROT</name>
<dbReference type="Pfam" id="PF00406">
    <property type="entry name" value="ADK"/>
    <property type="match status" value="1"/>
</dbReference>
<dbReference type="Proteomes" id="UP001310692">
    <property type="component" value="Unassembled WGS sequence"/>
</dbReference>
<keyword evidence="5 7" id="KW-0067">ATP-binding</keyword>
<keyword evidence="1 5" id="KW-0808">Transferase</keyword>
<keyword evidence="2 5" id="KW-0545">Nucleotide biosynthesis</keyword>
<feature type="binding site" evidence="5">
    <location>
        <position position="31"/>
    </location>
    <ligand>
        <name>AMP</name>
        <dbReference type="ChEBI" id="CHEBI:456215"/>
    </ligand>
</feature>
<comment type="similarity">
    <text evidence="5 6">Belongs to the adenylate kinase family.</text>
</comment>
<protein>
    <recommendedName>
        <fullName evidence="5 7">Adenylate kinase</fullName>
        <shortName evidence="5">AK</shortName>
        <ecNumber evidence="5 7">2.7.4.3</ecNumber>
    </recommendedName>
    <alternativeName>
        <fullName evidence="5">ATP-AMP transphosphorylase</fullName>
    </alternativeName>
    <alternativeName>
        <fullName evidence="5">ATP:AMP phosphotransferase</fullName>
    </alternativeName>
    <alternativeName>
        <fullName evidence="5">Adenylate monophosphate kinase</fullName>
    </alternativeName>
</protein>
<dbReference type="EC" id="2.7.4.3" evidence="5 7"/>
<evidence type="ECO:0000256" key="7">
    <source>
        <dbReference type="RuleBase" id="RU003331"/>
    </source>
</evidence>
<feature type="binding site" evidence="5">
    <location>
        <position position="92"/>
    </location>
    <ligand>
        <name>AMP</name>
        <dbReference type="ChEBI" id="CHEBI:456215"/>
    </ligand>
</feature>
<evidence type="ECO:0000256" key="5">
    <source>
        <dbReference type="HAMAP-Rule" id="MF_00235"/>
    </source>
</evidence>
<dbReference type="InterPro" id="IPR027417">
    <property type="entry name" value="P-loop_NTPase"/>
</dbReference>
<dbReference type="InterPro" id="IPR033690">
    <property type="entry name" value="Adenylat_kinase_CS"/>
</dbReference>
<evidence type="ECO:0000256" key="6">
    <source>
        <dbReference type="RuleBase" id="RU003330"/>
    </source>
</evidence>
<comment type="pathway">
    <text evidence="5">Purine metabolism; AMP biosynthesis via salvage pathway; AMP from ADP: step 1/1.</text>
</comment>
<feature type="binding site" evidence="5">
    <location>
        <begin position="57"/>
        <end position="59"/>
    </location>
    <ligand>
        <name>AMP</name>
        <dbReference type="ChEBI" id="CHEBI:456215"/>
    </ligand>
</feature>
<dbReference type="PROSITE" id="PS00113">
    <property type="entry name" value="ADENYLATE_KINASE"/>
    <property type="match status" value="1"/>
</dbReference>
<feature type="region of interest" description="NMP" evidence="5">
    <location>
        <begin position="30"/>
        <end position="59"/>
    </location>
</feature>
<feature type="binding site" evidence="5">
    <location>
        <begin position="85"/>
        <end position="88"/>
    </location>
    <ligand>
        <name>AMP</name>
        <dbReference type="ChEBI" id="CHEBI:456215"/>
    </ligand>
</feature>
<dbReference type="EMBL" id="JAZDRO010000003">
    <property type="protein sequence ID" value="MEE2566921.1"/>
    <property type="molecule type" value="Genomic_DNA"/>
</dbReference>
<evidence type="ECO:0000313" key="8">
    <source>
        <dbReference type="EMBL" id="MEE2566921.1"/>
    </source>
</evidence>
<dbReference type="RefSeq" id="WP_330196476.1">
    <property type="nucleotide sequence ID" value="NZ_JAZDRO010000003.1"/>
</dbReference>
<comment type="subunit">
    <text evidence="5 7">Monomer.</text>
</comment>
<dbReference type="InterPro" id="IPR000850">
    <property type="entry name" value="Adenylat/UMP-CMP_kin"/>
</dbReference>
<evidence type="ECO:0000256" key="2">
    <source>
        <dbReference type="ARBA" id="ARBA00022727"/>
    </source>
</evidence>
<gene>
    <name evidence="5" type="primary">adk</name>
    <name evidence="8" type="ORF">V0U35_09530</name>
</gene>
<keyword evidence="5" id="KW-0963">Cytoplasm</keyword>
<dbReference type="HAMAP" id="MF_00235">
    <property type="entry name" value="Adenylate_kinase_Adk"/>
    <property type="match status" value="1"/>
</dbReference>
<feature type="binding site" evidence="5">
    <location>
        <position position="144"/>
    </location>
    <ligand>
        <name>AMP</name>
        <dbReference type="ChEBI" id="CHEBI:456215"/>
    </ligand>
</feature>
<comment type="caution">
    <text evidence="8">The sequence shown here is derived from an EMBL/GenBank/DDBJ whole genome shotgun (WGS) entry which is preliminary data.</text>
</comment>
<comment type="subcellular location">
    <subcellularLocation>
        <location evidence="5 7">Cytoplasm</location>
    </subcellularLocation>
</comment>
<comment type="caution">
    <text evidence="5">Lacks conserved residue(s) required for the propagation of feature annotation.</text>
</comment>
<reference evidence="8 9" key="1">
    <citation type="submission" date="2024-01" db="EMBL/GenBank/DDBJ databases">
        <title>Hyphobacterium bacterium isolated from marine sediment.</title>
        <authorList>
            <person name="Zhao S."/>
        </authorList>
    </citation>
    <scope>NUCLEOTIDE SEQUENCE [LARGE SCALE GENOMIC DNA]</scope>
    <source>
        <strain evidence="8 9">Y60-23</strain>
    </source>
</reference>
<feature type="binding site" evidence="5">
    <location>
        <begin position="10"/>
        <end position="15"/>
    </location>
    <ligand>
        <name>ATP</name>
        <dbReference type="ChEBI" id="CHEBI:30616"/>
    </ligand>
</feature>
<evidence type="ECO:0000313" key="9">
    <source>
        <dbReference type="Proteomes" id="UP001310692"/>
    </source>
</evidence>